<dbReference type="EMBL" id="SLZV01000005">
    <property type="protein sequence ID" value="TCS69116.1"/>
    <property type="molecule type" value="Genomic_DNA"/>
</dbReference>
<evidence type="ECO:0000259" key="1">
    <source>
        <dbReference type="Pfam" id="PF12651"/>
    </source>
</evidence>
<dbReference type="GeneID" id="97505621"/>
<proteinExistence type="predicted"/>
<dbReference type="InterPro" id="IPR010985">
    <property type="entry name" value="Ribbon_hlx_hlx"/>
</dbReference>
<protein>
    <submittedName>
        <fullName evidence="3">Ribbon-helix-helix protein</fullName>
    </submittedName>
</protein>
<dbReference type="AlphaFoldDB" id="A0A4V2UQ77"/>
<dbReference type="RefSeq" id="WP_008977636.1">
    <property type="nucleotide sequence ID" value="NZ_AP031411.1"/>
</dbReference>
<keyword evidence="5" id="KW-1185">Reference proteome</keyword>
<evidence type="ECO:0000313" key="2">
    <source>
        <dbReference type="EMBL" id="GBU03613.1"/>
    </source>
</evidence>
<reference evidence="2 5" key="1">
    <citation type="journal article" date="2018" name="Int. J. Syst. Evol. Microbiol.">
        <title>Draft Genome Sequence of Faecalimonas umbilicata JCM 30896T, an Acetate-Producing Bacterium Isolated from Human Feces.</title>
        <authorList>
            <person name="Sakamoto M."/>
            <person name="Ikeyama N."/>
            <person name="Yuki M."/>
            <person name="Ohkuma M."/>
        </authorList>
    </citation>
    <scope>NUCLEOTIDE SEQUENCE [LARGE SCALE GENOMIC DNA]</scope>
    <source>
        <strain evidence="2 5">EGH7</strain>
    </source>
</reference>
<dbReference type="SUPFAM" id="SSF47598">
    <property type="entry name" value="Ribbon-helix-helix"/>
    <property type="match status" value="1"/>
</dbReference>
<dbReference type="EMBL" id="BHEO01000002">
    <property type="protein sequence ID" value="GBU03613.1"/>
    <property type="molecule type" value="Genomic_DNA"/>
</dbReference>
<gene>
    <name evidence="3" type="ORF">EDD74_105103</name>
    <name evidence="2" type="ORF">FAEUMB_01540</name>
</gene>
<dbReference type="Proteomes" id="UP000702954">
    <property type="component" value="Unassembled WGS sequence"/>
</dbReference>
<dbReference type="Gene3D" id="1.10.1220.10">
    <property type="entry name" value="Met repressor-like"/>
    <property type="match status" value="1"/>
</dbReference>
<feature type="domain" description="Predicted DNA-binding protein ribbon-helix-helix" evidence="1">
    <location>
        <begin position="19"/>
        <end position="54"/>
    </location>
</feature>
<evidence type="ECO:0000313" key="4">
    <source>
        <dbReference type="Proteomes" id="UP000294613"/>
    </source>
</evidence>
<name>A0A4V2UQ77_9FIRM</name>
<accession>A0A4V2UQ77</accession>
<organism evidence="3 4">
    <name type="scientific">Faecalimonas umbilicata</name>
    <dbReference type="NCBI Taxonomy" id="1912855"/>
    <lineage>
        <taxon>Bacteria</taxon>
        <taxon>Bacillati</taxon>
        <taxon>Bacillota</taxon>
        <taxon>Clostridia</taxon>
        <taxon>Lachnospirales</taxon>
        <taxon>Lachnospiraceae</taxon>
        <taxon>Faecalimonas</taxon>
    </lineage>
</organism>
<dbReference type="Pfam" id="PF12651">
    <property type="entry name" value="RHH_3"/>
    <property type="match status" value="1"/>
</dbReference>
<reference evidence="3 4" key="2">
    <citation type="submission" date="2019-03" db="EMBL/GenBank/DDBJ databases">
        <title>Genomic Encyclopedia of Type Strains, Phase IV (KMG-IV): sequencing the most valuable type-strain genomes for metagenomic binning, comparative biology and taxonomic classification.</title>
        <authorList>
            <person name="Goeker M."/>
        </authorList>
    </citation>
    <scope>NUCLEOTIDE SEQUENCE [LARGE SCALE GENOMIC DNA]</scope>
    <source>
        <strain evidence="3 4">DSM 103426</strain>
    </source>
</reference>
<evidence type="ECO:0000313" key="3">
    <source>
        <dbReference type="EMBL" id="TCS69116.1"/>
    </source>
</evidence>
<evidence type="ECO:0000313" key="5">
    <source>
        <dbReference type="Proteomes" id="UP000702954"/>
    </source>
</evidence>
<sequence length="58" mass="6778">MGKPGRPKGSDNKEKICSLRLDEQTLKRLNAYCERLKVAKSEVIREAIERILEEDQYK</sequence>
<dbReference type="Proteomes" id="UP000294613">
    <property type="component" value="Unassembled WGS sequence"/>
</dbReference>
<dbReference type="CDD" id="cd21631">
    <property type="entry name" value="RHH_CopG_NikR-like"/>
    <property type="match status" value="1"/>
</dbReference>
<comment type="caution">
    <text evidence="3">The sequence shown here is derived from an EMBL/GenBank/DDBJ whole genome shotgun (WGS) entry which is preliminary data.</text>
</comment>
<dbReference type="InterPro" id="IPR013321">
    <property type="entry name" value="Arc_rbn_hlx_hlx"/>
</dbReference>
<dbReference type="GO" id="GO:0006355">
    <property type="term" value="P:regulation of DNA-templated transcription"/>
    <property type="evidence" value="ECO:0007669"/>
    <property type="project" value="InterPro"/>
</dbReference>
<dbReference type="InterPro" id="IPR038733">
    <property type="entry name" value="Predicted_DNA_bind_prot_RHH"/>
</dbReference>